<reference evidence="6 7" key="1">
    <citation type="submission" date="2019-06" db="EMBL/GenBank/DDBJ databases">
        <authorList>
            <person name="Livingstone P."/>
            <person name="Whitworth D."/>
        </authorList>
    </citation>
    <scope>NUCLEOTIDE SEQUENCE [LARGE SCALE GENOMIC DNA]</scope>
    <source>
        <strain evidence="6 7">AM401</strain>
    </source>
</reference>
<dbReference type="OrthoDB" id="9780903at2"/>
<dbReference type="Pfam" id="PF02678">
    <property type="entry name" value="Pirin"/>
    <property type="match status" value="1"/>
</dbReference>
<dbReference type="InterPro" id="IPR014710">
    <property type="entry name" value="RmlC-like_jellyroll"/>
</dbReference>
<dbReference type="Proteomes" id="UP000315369">
    <property type="component" value="Unassembled WGS sequence"/>
</dbReference>
<dbReference type="Pfam" id="PF05726">
    <property type="entry name" value="Pirin_C"/>
    <property type="match status" value="1"/>
</dbReference>
<evidence type="ECO:0000259" key="4">
    <source>
        <dbReference type="Pfam" id="PF02678"/>
    </source>
</evidence>
<evidence type="ECO:0000313" key="7">
    <source>
        <dbReference type="Proteomes" id="UP000315369"/>
    </source>
</evidence>
<keyword evidence="7" id="KW-1185">Reference proteome</keyword>
<protein>
    <submittedName>
        <fullName evidence="6">Pirin family protein</fullName>
    </submittedName>
</protein>
<dbReference type="InterPro" id="IPR003829">
    <property type="entry name" value="Pirin_N_dom"/>
</dbReference>
<feature type="region of interest" description="Disordered" evidence="3">
    <location>
        <begin position="1"/>
        <end position="99"/>
    </location>
</feature>
<feature type="domain" description="Pirin N-terminal" evidence="4">
    <location>
        <begin position="129"/>
        <end position="230"/>
    </location>
</feature>
<dbReference type="SUPFAM" id="SSF51182">
    <property type="entry name" value="RmlC-like cupins"/>
    <property type="match status" value="1"/>
</dbReference>
<feature type="domain" description="Pirin C-terminal" evidence="5">
    <location>
        <begin position="283"/>
        <end position="383"/>
    </location>
</feature>
<dbReference type="InterPro" id="IPR011051">
    <property type="entry name" value="RmlC_Cupin_sf"/>
</dbReference>
<feature type="compositionally biased region" description="Basic residues" evidence="3">
    <location>
        <begin position="34"/>
        <end position="43"/>
    </location>
</feature>
<evidence type="ECO:0000256" key="3">
    <source>
        <dbReference type="SAM" id="MobiDB-lite"/>
    </source>
</evidence>
<gene>
    <name evidence="6" type="ORF">FJV41_17775</name>
</gene>
<comment type="caution">
    <text evidence="6">The sequence shown here is derived from an EMBL/GenBank/DDBJ whole genome shotgun (WGS) entry which is preliminary data.</text>
</comment>
<proteinExistence type="inferred from homology"/>
<comment type="similarity">
    <text evidence="1 2">Belongs to the pirin family.</text>
</comment>
<dbReference type="InterPro" id="IPR008778">
    <property type="entry name" value="Pirin_C_dom"/>
</dbReference>
<dbReference type="PANTHER" id="PTHR13903:SF8">
    <property type="entry name" value="PIRIN"/>
    <property type="match status" value="1"/>
</dbReference>
<evidence type="ECO:0000313" key="6">
    <source>
        <dbReference type="EMBL" id="TQF14639.1"/>
    </source>
</evidence>
<dbReference type="Gene3D" id="2.60.120.10">
    <property type="entry name" value="Jelly Rolls"/>
    <property type="match status" value="2"/>
</dbReference>
<accession>A0A540X071</accession>
<dbReference type="EMBL" id="VIFM01000063">
    <property type="protein sequence ID" value="TQF14639.1"/>
    <property type="molecule type" value="Genomic_DNA"/>
</dbReference>
<organism evidence="6 7">
    <name type="scientific">Myxococcus llanfairpwllgwyngyllgogerychwyrndrobwllllantysiliogogogochensis</name>
    <dbReference type="NCBI Taxonomy" id="2590453"/>
    <lineage>
        <taxon>Bacteria</taxon>
        <taxon>Pseudomonadati</taxon>
        <taxon>Myxococcota</taxon>
        <taxon>Myxococcia</taxon>
        <taxon>Myxococcales</taxon>
        <taxon>Cystobacterineae</taxon>
        <taxon>Myxococcaceae</taxon>
        <taxon>Myxococcus</taxon>
    </lineage>
</organism>
<name>A0A540X071_9BACT</name>
<dbReference type="PANTHER" id="PTHR13903">
    <property type="entry name" value="PIRIN-RELATED"/>
    <property type="match status" value="1"/>
</dbReference>
<evidence type="ECO:0000256" key="1">
    <source>
        <dbReference type="ARBA" id="ARBA00008416"/>
    </source>
</evidence>
<evidence type="ECO:0000256" key="2">
    <source>
        <dbReference type="RuleBase" id="RU003457"/>
    </source>
</evidence>
<sequence>MPTFSSASKISEGDGKWRGNIPGNTVGPWSQCSRAKRFQKARGKARDGSTGSAAEARAMGPGGCARGRVGDTSIRHSGSTTTRVHADARRGESSMGTDSASAARVDALAERGVAALWPAKPTELVGDSRVLRALPRVELRRVGPFVFCDHFGPSPAVPGTMAVPPHPHVGLQTVTYLFSGALRHRDSVGSVQDIHPGDVNWMTAGRGIVHAEDVDSSPGAAPLHGIQTWVALPREQRHTEPSFEHVPASRLPLVEREGARVRVLAGRLGDAVSPVPTFHPLTYLDVELEAGASVSLPVPSTHALALYVADGDVAVGGTTVERGVLAHLDEGASTLSLHSVKGGRAVVFGGEPLPDPLVIWWNFVVDSVAEGRARLADWEAGRFPSLAP</sequence>
<dbReference type="CDD" id="cd02909">
    <property type="entry name" value="cupin_pirin_N"/>
    <property type="match status" value="1"/>
</dbReference>
<dbReference type="InterPro" id="IPR012093">
    <property type="entry name" value="Pirin"/>
</dbReference>
<dbReference type="AlphaFoldDB" id="A0A540X071"/>
<dbReference type="CDD" id="cd02247">
    <property type="entry name" value="cupin_pirin_C"/>
    <property type="match status" value="1"/>
</dbReference>
<evidence type="ECO:0000259" key="5">
    <source>
        <dbReference type="Pfam" id="PF05726"/>
    </source>
</evidence>